<comment type="caution">
    <text evidence="1">The sequence shown here is derived from an EMBL/GenBank/DDBJ whole genome shotgun (WGS) entry which is preliminary data.</text>
</comment>
<gene>
    <name evidence="1" type="ORF">D9R14_06035</name>
</gene>
<dbReference type="Proteomes" id="UP000269692">
    <property type="component" value="Unassembled WGS sequence"/>
</dbReference>
<sequence>MVRRTKRYWCKMDDAAAIAVIQSTRQSVAALAAKAPIRSDAYRALRDLMTDLSRAALAFGVDVTAPQAVRPSGVDQPQ</sequence>
<keyword evidence="2" id="KW-1185">Reference proteome</keyword>
<name>A0A3L7AKS8_9HYPH</name>
<dbReference type="OrthoDB" id="8450268at2"/>
<evidence type="ECO:0000313" key="2">
    <source>
        <dbReference type="Proteomes" id="UP000269692"/>
    </source>
</evidence>
<evidence type="ECO:0000313" key="1">
    <source>
        <dbReference type="EMBL" id="RLP80605.1"/>
    </source>
</evidence>
<proteinExistence type="predicted"/>
<accession>A0A3L7AKS8</accession>
<reference evidence="1 2" key="1">
    <citation type="submission" date="2018-10" db="EMBL/GenBank/DDBJ databases">
        <title>Xanthobacter tagetidis genome sequencing and assembly.</title>
        <authorList>
            <person name="Maclea K.S."/>
            <person name="Goen A.E."/>
            <person name="Fatima S.A."/>
        </authorList>
    </citation>
    <scope>NUCLEOTIDE SEQUENCE [LARGE SCALE GENOMIC DNA]</scope>
    <source>
        <strain evidence="1 2">ATCC 700314</strain>
    </source>
</reference>
<dbReference type="AlphaFoldDB" id="A0A3L7AKS8"/>
<organism evidence="1 2">
    <name type="scientific">Xanthobacter tagetidis</name>
    <dbReference type="NCBI Taxonomy" id="60216"/>
    <lineage>
        <taxon>Bacteria</taxon>
        <taxon>Pseudomonadati</taxon>
        <taxon>Pseudomonadota</taxon>
        <taxon>Alphaproteobacteria</taxon>
        <taxon>Hyphomicrobiales</taxon>
        <taxon>Xanthobacteraceae</taxon>
        <taxon>Xanthobacter</taxon>
    </lineage>
</organism>
<dbReference type="EMBL" id="RCTF01000003">
    <property type="protein sequence ID" value="RLP80605.1"/>
    <property type="molecule type" value="Genomic_DNA"/>
</dbReference>
<protein>
    <submittedName>
        <fullName evidence="1">Uncharacterized protein</fullName>
    </submittedName>
</protein>
<dbReference type="RefSeq" id="WP_121622398.1">
    <property type="nucleotide sequence ID" value="NZ_JACIIW010000006.1"/>
</dbReference>